<dbReference type="PROSITE" id="PS50011">
    <property type="entry name" value="PROTEIN_KINASE_DOM"/>
    <property type="match status" value="1"/>
</dbReference>
<dbReference type="EMBL" id="FOLM01000026">
    <property type="protein sequence ID" value="SFD72743.1"/>
    <property type="molecule type" value="Genomic_DNA"/>
</dbReference>
<protein>
    <recommendedName>
        <fullName evidence="1">non-specific serine/threonine protein kinase</fullName>
        <ecNumber evidence="1">2.7.11.1</ecNumber>
    </recommendedName>
</protein>
<keyword evidence="10" id="KW-1185">Reference proteome</keyword>
<proteinExistence type="predicted"/>
<reference evidence="9 10" key="1">
    <citation type="submission" date="2016-10" db="EMBL/GenBank/DDBJ databases">
        <authorList>
            <person name="de Groot N.N."/>
        </authorList>
    </citation>
    <scope>NUCLEOTIDE SEQUENCE [LARGE SCALE GENOMIC DNA]</scope>
    <source>
        <strain evidence="9 10">CGMCC 4.5739</strain>
    </source>
</reference>
<feature type="region of interest" description="Disordered" evidence="7">
    <location>
        <begin position="309"/>
        <end position="333"/>
    </location>
</feature>
<sequence length="501" mass="55205">MSWGSVGLDTGELLDGRFLVEEALDQGGMGAIWTATEVESGQTVAVKTLRRDAYAQGRFSPAEREELLKRFQREGVILAELDHPAIPRLLHRGWLGDNPYLVMEYVGGHSLRQFLASYRPFPFGAAMAIAVPIAEALHYAHHKGVVHRDLKPGNVVIAHGDGAVKLLDFGIAHLTDPDATRYTRLGATPGSAGYMAPEQIRGREDLTAAVDLYAFGCVLFELLTGEKPFEDKLDRNKDIQHLEDPPPRLQSVNLGIPQDVDDLVDRLLAKAPADRPGSVQEALDVLHAYLPKPGDPPPDPELVPDPTVRYRSGEKRNSGRMRALAPHRGARRPARRHGAWLNRALFHERIRAARAELLAEGPGGRCAELSRLTAKAAGEWGPFDRIVVEAQLLCADAERLDGDTDRAQCLYEEVVANLRRRESSELRPMMLEAALGIAECRVPAEDLRGALDGWREATHALLSLDPVPQRLAERSREIALELSEWGYHSDVAPLVARLPAP</sequence>
<evidence type="ECO:0000256" key="3">
    <source>
        <dbReference type="ARBA" id="ARBA00022679"/>
    </source>
</evidence>
<dbReference type="PANTHER" id="PTHR43289:SF6">
    <property type="entry name" value="SERINE_THREONINE-PROTEIN KINASE NEKL-3"/>
    <property type="match status" value="1"/>
</dbReference>
<organism evidence="9 10">
    <name type="scientific">Streptomyces aidingensis</name>
    <dbReference type="NCBI Taxonomy" id="910347"/>
    <lineage>
        <taxon>Bacteria</taxon>
        <taxon>Bacillati</taxon>
        <taxon>Actinomycetota</taxon>
        <taxon>Actinomycetes</taxon>
        <taxon>Kitasatosporales</taxon>
        <taxon>Streptomycetaceae</taxon>
        <taxon>Streptomyces</taxon>
    </lineage>
</organism>
<keyword evidence="2 9" id="KW-0723">Serine/threonine-protein kinase</keyword>
<dbReference type="EC" id="2.7.11.1" evidence="1"/>
<dbReference type="GO" id="GO:0005524">
    <property type="term" value="F:ATP binding"/>
    <property type="evidence" value="ECO:0007669"/>
    <property type="project" value="UniProtKB-KW"/>
</dbReference>
<keyword evidence="5 9" id="KW-0418">Kinase</keyword>
<evidence type="ECO:0000256" key="7">
    <source>
        <dbReference type="SAM" id="MobiDB-lite"/>
    </source>
</evidence>
<dbReference type="GO" id="GO:0004674">
    <property type="term" value="F:protein serine/threonine kinase activity"/>
    <property type="evidence" value="ECO:0007669"/>
    <property type="project" value="UniProtKB-KW"/>
</dbReference>
<dbReference type="InterPro" id="IPR011009">
    <property type="entry name" value="Kinase-like_dom_sf"/>
</dbReference>
<evidence type="ECO:0000256" key="5">
    <source>
        <dbReference type="ARBA" id="ARBA00022777"/>
    </source>
</evidence>
<feature type="domain" description="Protein kinase" evidence="8">
    <location>
        <begin position="18"/>
        <end position="290"/>
    </location>
</feature>
<evidence type="ECO:0000256" key="6">
    <source>
        <dbReference type="ARBA" id="ARBA00022840"/>
    </source>
</evidence>
<dbReference type="AlphaFoldDB" id="A0A1I1UV60"/>
<evidence type="ECO:0000313" key="10">
    <source>
        <dbReference type="Proteomes" id="UP000199207"/>
    </source>
</evidence>
<evidence type="ECO:0000259" key="8">
    <source>
        <dbReference type="PROSITE" id="PS50011"/>
    </source>
</evidence>
<dbReference type="SUPFAM" id="SSF56112">
    <property type="entry name" value="Protein kinase-like (PK-like)"/>
    <property type="match status" value="1"/>
</dbReference>
<accession>A0A1I1UV60</accession>
<evidence type="ECO:0000256" key="4">
    <source>
        <dbReference type="ARBA" id="ARBA00022741"/>
    </source>
</evidence>
<dbReference type="Proteomes" id="UP000199207">
    <property type="component" value="Unassembled WGS sequence"/>
</dbReference>
<dbReference type="Gene3D" id="1.10.510.10">
    <property type="entry name" value="Transferase(Phosphotransferase) domain 1"/>
    <property type="match status" value="1"/>
</dbReference>
<dbReference type="InterPro" id="IPR000719">
    <property type="entry name" value="Prot_kinase_dom"/>
</dbReference>
<keyword evidence="6" id="KW-0067">ATP-binding</keyword>
<evidence type="ECO:0000256" key="1">
    <source>
        <dbReference type="ARBA" id="ARBA00012513"/>
    </source>
</evidence>
<keyword evidence="3" id="KW-0808">Transferase</keyword>
<keyword evidence="4" id="KW-0547">Nucleotide-binding</keyword>
<dbReference type="PANTHER" id="PTHR43289">
    <property type="entry name" value="MITOGEN-ACTIVATED PROTEIN KINASE KINASE KINASE 20-RELATED"/>
    <property type="match status" value="1"/>
</dbReference>
<dbReference type="CDD" id="cd14014">
    <property type="entry name" value="STKc_PknB_like"/>
    <property type="match status" value="1"/>
</dbReference>
<dbReference type="Gene3D" id="3.30.200.20">
    <property type="entry name" value="Phosphorylase Kinase, domain 1"/>
    <property type="match status" value="1"/>
</dbReference>
<gene>
    <name evidence="9" type="ORF">SAMN05421773_1264</name>
</gene>
<dbReference type="Pfam" id="PF00069">
    <property type="entry name" value="Pkinase"/>
    <property type="match status" value="1"/>
</dbReference>
<evidence type="ECO:0000313" key="9">
    <source>
        <dbReference type="EMBL" id="SFD72743.1"/>
    </source>
</evidence>
<name>A0A1I1UV60_9ACTN</name>
<dbReference type="STRING" id="910347.SAMN05421773_1264"/>
<dbReference type="InterPro" id="IPR008271">
    <property type="entry name" value="Ser/Thr_kinase_AS"/>
</dbReference>
<evidence type="ECO:0000256" key="2">
    <source>
        <dbReference type="ARBA" id="ARBA00022527"/>
    </source>
</evidence>
<dbReference type="SMART" id="SM00220">
    <property type="entry name" value="S_TKc"/>
    <property type="match status" value="1"/>
</dbReference>
<dbReference type="PROSITE" id="PS00108">
    <property type="entry name" value="PROTEIN_KINASE_ST"/>
    <property type="match status" value="1"/>
</dbReference>